<dbReference type="RefSeq" id="WP_345422467.1">
    <property type="nucleotide sequence ID" value="NZ_AP031496.1"/>
</dbReference>
<protein>
    <submittedName>
        <fullName evidence="3">Uncharacterized protein</fullName>
    </submittedName>
</protein>
<name>A0AAV3U3H4_9ALTE</name>
<sequence length="72" mass="7674">MKHTILARGAALVTAAVFCNQAMAHAGHDHNHWSSPALHALAVMAVAAVGAGVWVALRQRKQKAKLPTQQEK</sequence>
<evidence type="ECO:0000256" key="1">
    <source>
        <dbReference type="SAM" id="Phobius"/>
    </source>
</evidence>
<keyword evidence="2" id="KW-0732">Signal</keyword>
<organism evidence="3 4">
    <name type="scientific">Halioxenophilus aromaticivorans</name>
    <dbReference type="NCBI Taxonomy" id="1306992"/>
    <lineage>
        <taxon>Bacteria</taxon>
        <taxon>Pseudomonadati</taxon>
        <taxon>Pseudomonadota</taxon>
        <taxon>Gammaproteobacteria</taxon>
        <taxon>Alteromonadales</taxon>
        <taxon>Alteromonadaceae</taxon>
        <taxon>Halioxenophilus</taxon>
    </lineage>
</organism>
<reference evidence="4" key="1">
    <citation type="journal article" date="2019" name="Int. J. Syst. Evol. Microbiol.">
        <title>The Global Catalogue of Microorganisms (GCM) 10K type strain sequencing project: providing services to taxonomists for standard genome sequencing and annotation.</title>
        <authorList>
            <consortium name="The Broad Institute Genomics Platform"/>
            <consortium name="The Broad Institute Genome Sequencing Center for Infectious Disease"/>
            <person name="Wu L."/>
            <person name="Ma J."/>
        </authorList>
    </citation>
    <scope>NUCLEOTIDE SEQUENCE [LARGE SCALE GENOMIC DNA]</scope>
    <source>
        <strain evidence="4">JCM 19134</strain>
    </source>
</reference>
<feature type="chain" id="PRO_5043696846" evidence="2">
    <location>
        <begin position="25"/>
        <end position="72"/>
    </location>
</feature>
<feature type="transmembrane region" description="Helical" evidence="1">
    <location>
        <begin position="36"/>
        <end position="57"/>
    </location>
</feature>
<accession>A0AAV3U3H4</accession>
<dbReference type="AlphaFoldDB" id="A0AAV3U3H4"/>
<keyword evidence="4" id="KW-1185">Reference proteome</keyword>
<evidence type="ECO:0000256" key="2">
    <source>
        <dbReference type="SAM" id="SignalP"/>
    </source>
</evidence>
<feature type="signal peptide" evidence="2">
    <location>
        <begin position="1"/>
        <end position="24"/>
    </location>
</feature>
<evidence type="ECO:0000313" key="3">
    <source>
        <dbReference type="EMBL" id="GAA4944874.1"/>
    </source>
</evidence>
<proteinExistence type="predicted"/>
<dbReference type="EMBL" id="BAABLX010000023">
    <property type="protein sequence ID" value="GAA4944874.1"/>
    <property type="molecule type" value="Genomic_DNA"/>
</dbReference>
<keyword evidence="1" id="KW-0472">Membrane</keyword>
<keyword evidence="1" id="KW-0812">Transmembrane</keyword>
<dbReference type="Proteomes" id="UP001409585">
    <property type="component" value="Unassembled WGS sequence"/>
</dbReference>
<evidence type="ECO:0000313" key="4">
    <source>
        <dbReference type="Proteomes" id="UP001409585"/>
    </source>
</evidence>
<gene>
    <name evidence="3" type="ORF">GCM10025791_25010</name>
</gene>
<keyword evidence="1" id="KW-1133">Transmembrane helix</keyword>
<comment type="caution">
    <text evidence="3">The sequence shown here is derived from an EMBL/GenBank/DDBJ whole genome shotgun (WGS) entry which is preliminary data.</text>
</comment>